<dbReference type="GO" id="GO:0005739">
    <property type="term" value="C:mitochondrion"/>
    <property type="evidence" value="ECO:0007669"/>
    <property type="project" value="UniProtKB-SubCell"/>
</dbReference>
<evidence type="ECO:0000256" key="12">
    <source>
        <dbReference type="SAM" id="MobiDB-lite"/>
    </source>
</evidence>
<dbReference type="NCBIfam" id="TIGR00464">
    <property type="entry name" value="gltX_bact"/>
    <property type="match status" value="1"/>
</dbReference>
<dbReference type="InterPro" id="IPR049940">
    <property type="entry name" value="GluQ/Sye"/>
</dbReference>
<dbReference type="VEuPathDB" id="FungiDB:YALI0_E17919g"/>
<evidence type="ECO:0000256" key="3">
    <source>
        <dbReference type="ARBA" id="ARBA00012835"/>
    </source>
</evidence>
<evidence type="ECO:0000256" key="1">
    <source>
        <dbReference type="ARBA" id="ARBA00004173"/>
    </source>
</evidence>
<keyword evidence="8 11" id="KW-0030">Aminoacyl-tRNA synthetase</keyword>
<dbReference type="InterPro" id="IPR033910">
    <property type="entry name" value="GluRS_core"/>
</dbReference>
<dbReference type="VEuPathDB" id="FungiDB:YALI1_E21230g"/>
<accession>A0A1D8NIW0</accession>
<evidence type="ECO:0000256" key="11">
    <source>
        <dbReference type="RuleBase" id="RU363037"/>
    </source>
</evidence>
<dbReference type="EMBL" id="CP017557">
    <property type="protein sequence ID" value="AOW05572.1"/>
    <property type="molecule type" value="Genomic_DNA"/>
</dbReference>
<dbReference type="GO" id="GO:0004818">
    <property type="term" value="F:glutamate-tRNA ligase activity"/>
    <property type="evidence" value="ECO:0007669"/>
    <property type="project" value="UniProtKB-EC"/>
</dbReference>
<dbReference type="Pfam" id="PF00749">
    <property type="entry name" value="tRNA-synt_1c"/>
    <property type="match status" value="1"/>
</dbReference>
<evidence type="ECO:0000256" key="8">
    <source>
        <dbReference type="ARBA" id="ARBA00023146"/>
    </source>
</evidence>
<organism evidence="14 16">
    <name type="scientific">Yarrowia lipolytica</name>
    <name type="common">Candida lipolytica</name>
    <dbReference type="NCBI Taxonomy" id="4952"/>
    <lineage>
        <taxon>Eukaryota</taxon>
        <taxon>Fungi</taxon>
        <taxon>Dikarya</taxon>
        <taxon>Ascomycota</taxon>
        <taxon>Saccharomycotina</taxon>
        <taxon>Dipodascomycetes</taxon>
        <taxon>Dipodascales</taxon>
        <taxon>Dipodascales incertae sedis</taxon>
        <taxon>Yarrowia</taxon>
    </lineage>
</organism>
<dbReference type="InterPro" id="IPR004527">
    <property type="entry name" value="Glu-tRNA-ligase_bac/mito"/>
</dbReference>
<evidence type="ECO:0000256" key="6">
    <source>
        <dbReference type="ARBA" id="ARBA00022840"/>
    </source>
</evidence>
<name>A0A1D8NIW0_YARLL</name>
<evidence type="ECO:0000256" key="7">
    <source>
        <dbReference type="ARBA" id="ARBA00022917"/>
    </source>
</evidence>
<reference evidence="14 16" key="1">
    <citation type="journal article" date="2016" name="PLoS ONE">
        <title>Sequence Assembly of Yarrowia lipolytica Strain W29/CLIB89 Shows Transposable Element Diversity.</title>
        <authorList>
            <person name="Magnan C."/>
            <person name="Yu J."/>
            <person name="Chang I."/>
            <person name="Jahn E."/>
            <person name="Kanomata Y."/>
            <person name="Wu J."/>
            <person name="Zeller M."/>
            <person name="Oakes M."/>
            <person name="Baldi P."/>
            <person name="Sandmeyer S."/>
        </authorList>
    </citation>
    <scope>NUCLEOTIDE SEQUENCE [LARGE SCALE GENOMIC DNA]</scope>
    <source>
        <strain evidence="14">CLIB89</strain>
        <strain evidence="16">CLIB89(W29)</strain>
    </source>
</reference>
<dbReference type="GeneID" id="2911691"/>
<dbReference type="Proteomes" id="UP000182444">
    <property type="component" value="Chromosome 1E"/>
</dbReference>
<dbReference type="GO" id="GO:0005524">
    <property type="term" value="F:ATP binding"/>
    <property type="evidence" value="ECO:0007669"/>
    <property type="project" value="UniProtKB-KW"/>
</dbReference>
<comment type="subcellular location">
    <subcellularLocation>
        <location evidence="1">Mitochondrion</location>
    </subcellularLocation>
</comment>
<proteinExistence type="inferred from homology"/>
<comment type="similarity">
    <text evidence="2">Belongs to the class-I aminoacyl-tRNA synthetase family. Glutamate--tRNA ligase type 1 subfamily.</text>
</comment>
<keyword evidence="5 11" id="KW-0547">Nucleotide-binding</keyword>
<dbReference type="Proteomes" id="UP000256601">
    <property type="component" value="Unassembled WGS sequence"/>
</dbReference>
<dbReference type="SUPFAM" id="SSF48163">
    <property type="entry name" value="An anticodon-binding domain of class I aminoacyl-tRNA synthetases"/>
    <property type="match status" value="1"/>
</dbReference>
<dbReference type="InterPro" id="IPR020058">
    <property type="entry name" value="Glu/Gln-tRNA-synth_Ib_cat-dom"/>
</dbReference>
<evidence type="ECO:0000313" key="17">
    <source>
        <dbReference type="Proteomes" id="UP000256601"/>
    </source>
</evidence>
<sequence>MTLWMRTGPRLALPRVRQPLAVQIQTRHSSFSLRKATDKKKTPNPAKQSQGPERTRFAPSPTGLLHLGSLRTALYNYLQAKVTAGQFLLRVEDTDQTRLVPGAEEHLYQTLDKLGIKADESPKVGGPYGPYKQSERSDIYRKYVDQLLESGHAYKCYCSKDRLDDLRDSARALVPPSMASYDRKCAHGVASDSNNGEYVVRFKAPDLYPSYTDELHGQVNIQVQRNANDTRFDDIVLLKSDGLPTYHLANVVDDHLMKITTVIRGEEWMPSTPKHIALYEAFGWTPPRFVHIPLLTSVDNKKLSKRSGDIDVMSLLENGYLPEAILNFVLHFGWSHNHIQASDRIGLSRMEQIFDLKTLTKGNAKVDFSKLVYYNKHYMYGRIKNPGDKEWIKPYYEAMKKETGTTKTLDDCLTAMEIMKGSFGNVEEFVTTCRFLFERPMRPMLTLEEEKMVRTIAEAKDVKMGIAILDTRYDKKQIYQVLRKVIADGTPGASMDKIRWFLGKEEVQARLEGF</sequence>
<feature type="domain" description="Glutamyl/glutaminyl-tRNA synthetase class Ib catalytic" evidence="13">
    <location>
        <begin position="54"/>
        <end position="371"/>
    </location>
</feature>
<dbReference type="FunFam" id="3.40.50.620:FF:000045">
    <property type="entry name" value="Glutamate--tRNA ligase, mitochondrial"/>
    <property type="match status" value="1"/>
</dbReference>
<dbReference type="CDD" id="cd00808">
    <property type="entry name" value="GluRS_core"/>
    <property type="match status" value="1"/>
</dbReference>
<evidence type="ECO:0000313" key="14">
    <source>
        <dbReference type="EMBL" id="AOW05572.1"/>
    </source>
</evidence>
<evidence type="ECO:0000256" key="10">
    <source>
        <dbReference type="ARBA" id="ARBA00072917"/>
    </source>
</evidence>
<dbReference type="GO" id="GO:0006424">
    <property type="term" value="P:glutamyl-tRNA aminoacylation"/>
    <property type="evidence" value="ECO:0007669"/>
    <property type="project" value="InterPro"/>
</dbReference>
<keyword evidence="7 11" id="KW-0648">Protein biosynthesis</keyword>
<dbReference type="EMBL" id="KZ858957">
    <property type="protein sequence ID" value="RDW27956.1"/>
    <property type="molecule type" value="Genomic_DNA"/>
</dbReference>
<keyword evidence="4 11" id="KW-0436">Ligase</keyword>
<evidence type="ECO:0000256" key="2">
    <source>
        <dbReference type="ARBA" id="ARBA00007894"/>
    </source>
</evidence>
<dbReference type="GO" id="GO:0008270">
    <property type="term" value="F:zinc ion binding"/>
    <property type="evidence" value="ECO:0007669"/>
    <property type="project" value="InterPro"/>
</dbReference>
<dbReference type="SUPFAM" id="SSF52374">
    <property type="entry name" value="Nucleotidylyl transferase"/>
    <property type="match status" value="1"/>
</dbReference>
<evidence type="ECO:0000256" key="4">
    <source>
        <dbReference type="ARBA" id="ARBA00022598"/>
    </source>
</evidence>
<dbReference type="PRINTS" id="PR00987">
    <property type="entry name" value="TRNASYNTHGLU"/>
</dbReference>
<dbReference type="PANTHER" id="PTHR43311:SF2">
    <property type="entry name" value="GLUTAMATE--TRNA LIGASE, MITOCHONDRIAL-RELATED"/>
    <property type="match status" value="1"/>
</dbReference>
<dbReference type="eggNOG" id="KOG1149">
    <property type="taxonomic scope" value="Eukaryota"/>
</dbReference>
<dbReference type="HAMAP" id="MF_00022">
    <property type="entry name" value="Glu_tRNA_synth_type1"/>
    <property type="match status" value="1"/>
</dbReference>
<reference evidence="15 17" key="2">
    <citation type="submission" date="2018-07" db="EMBL/GenBank/DDBJ databases">
        <title>Draft Genome Assemblies for Five Robust Yarrowia lipolytica Strains Exhibiting High Lipid Production and Pentose Sugar Utilization and Sugar Alcohol Secretion from Undetoxified Lignocellulosic Biomass Hydrolysates.</title>
        <authorList>
            <consortium name="DOE Joint Genome Institute"/>
            <person name="Walker C."/>
            <person name="Ryu S."/>
            <person name="Na H."/>
            <person name="Zane M."/>
            <person name="LaButti K."/>
            <person name="Lipzen A."/>
            <person name="Haridas S."/>
            <person name="Barry K."/>
            <person name="Grigoriev I.V."/>
            <person name="Quarterman J."/>
            <person name="Slininger P."/>
            <person name="Dien B."/>
            <person name="Trinh C.T."/>
        </authorList>
    </citation>
    <scope>NUCLEOTIDE SEQUENCE [LARGE SCALE GENOMIC DNA]</scope>
    <source>
        <strain evidence="15 17">YB392</strain>
    </source>
</reference>
<feature type="region of interest" description="Disordered" evidence="12">
    <location>
        <begin position="24"/>
        <end position="62"/>
    </location>
</feature>
<dbReference type="OMA" id="MDERFRI"/>
<evidence type="ECO:0000256" key="9">
    <source>
        <dbReference type="ARBA" id="ARBA00030865"/>
    </source>
</evidence>
<evidence type="ECO:0000259" key="13">
    <source>
        <dbReference type="Pfam" id="PF00749"/>
    </source>
</evidence>
<keyword evidence="6 11" id="KW-0067">ATP-binding</keyword>
<dbReference type="GO" id="GO:0000049">
    <property type="term" value="F:tRNA binding"/>
    <property type="evidence" value="ECO:0007669"/>
    <property type="project" value="InterPro"/>
</dbReference>
<dbReference type="Gene3D" id="3.40.50.620">
    <property type="entry name" value="HUPs"/>
    <property type="match status" value="1"/>
</dbReference>
<evidence type="ECO:0000313" key="16">
    <source>
        <dbReference type="Proteomes" id="UP000182444"/>
    </source>
</evidence>
<evidence type="ECO:0000256" key="5">
    <source>
        <dbReference type="ARBA" id="ARBA00022741"/>
    </source>
</evidence>
<dbReference type="AlphaFoldDB" id="A0A1D8NIW0"/>
<dbReference type="InterPro" id="IPR014729">
    <property type="entry name" value="Rossmann-like_a/b/a_fold"/>
</dbReference>
<dbReference type="InterPro" id="IPR000924">
    <property type="entry name" value="Glu/Gln-tRNA-synth"/>
</dbReference>
<gene>
    <name evidence="15" type="ORF">B0I71DRAFT_128104</name>
    <name evidence="14" type="ORF">YALI1_E21230g</name>
</gene>
<protein>
    <recommendedName>
        <fullName evidence="10">Glutamate--tRNA ligase, mitochondrial</fullName>
        <ecNumber evidence="3">6.1.1.17</ecNumber>
    </recommendedName>
    <alternativeName>
        <fullName evidence="9">Glutamyl-tRNA synthetase</fullName>
    </alternativeName>
</protein>
<evidence type="ECO:0000313" key="15">
    <source>
        <dbReference type="EMBL" id="RDW27956.1"/>
    </source>
</evidence>
<dbReference type="PANTHER" id="PTHR43311">
    <property type="entry name" value="GLUTAMATE--TRNA LIGASE"/>
    <property type="match status" value="1"/>
</dbReference>
<dbReference type="EC" id="6.1.1.17" evidence="3"/>
<dbReference type="KEGG" id="yli:2911691"/>
<dbReference type="InterPro" id="IPR008925">
    <property type="entry name" value="aa_tRNA-synth_I_cd-bd_sf"/>
</dbReference>